<dbReference type="EMBL" id="CP079105">
    <property type="protein sequence ID" value="QXQ14893.1"/>
    <property type="molecule type" value="Genomic_DNA"/>
</dbReference>
<name>A0ABX8SAT5_9ACTN</name>
<keyword evidence="1" id="KW-1133">Transmembrane helix</keyword>
<reference evidence="2" key="1">
    <citation type="submission" date="2021-07" db="EMBL/GenBank/DDBJ databases">
        <title>Candidatus Kaistella beijingensis sp. nov. isolated from a municipal wastewater treatment plant is involved in sludge foaming.</title>
        <authorList>
            <person name="Song Y."/>
            <person name="Liu S.-J."/>
        </authorList>
    </citation>
    <scope>NUCLEOTIDE SEQUENCE</scope>
    <source>
        <strain evidence="2">DSM 43998</strain>
    </source>
</reference>
<organism evidence="2 3">
    <name type="scientific">Skermania pinensis</name>
    <dbReference type="NCBI Taxonomy" id="39122"/>
    <lineage>
        <taxon>Bacteria</taxon>
        <taxon>Bacillati</taxon>
        <taxon>Actinomycetota</taxon>
        <taxon>Actinomycetes</taxon>
        <taxon>Mycobacteriales</taxon>
        <taxon>Gordoniaceae</taxon>
        <taxon>Skermania</taxon>
    </lineage>
</organism>
<sequence length="85" mass="9099">MSILQTMLIFGGIPLLIVVVLAAMSMLLSRSTIGTHPPRYRLGQPWTHPPVLWSATDESTTPGHAAHHALTSGADLIGDRADGSW</sequence>
<feature type="transmembrane region" description="Helical" evidence="1">
    <location>
        <begin position="6"/>
        <end position="29"/>
    </location>
</feature>
<evidence type="ECO:0000313" key="2">
    <source>
        <dbReference type="EMBL" id="QXQ14893.1"/>
    </source>
</evidence>
<evidence type="ECO:0000256" key="1">
    <source>
        <dbReference type="SAM" id="Phobius"/>
    </source>
</evidence>
<proteinExistence type="predicted"/>
<accession>A0ABX8SAT5</accession>
<evidence type="ECO:0000313" key="3">
    <source>
        <dbReference type="Proteomes" id="UP000887023"/>
    </source>
</evidence>
<gene>
    <name evidence="2" type="ORF">KV203_05795</name>
</gene>
<keyword evidence="3" id="KW-1185">Reference proteome</keyword>
<dbReference type="RefSeq" id="WP_066469154.1">
    <property type="nucleotide sequence ID" value="NZ_CBCRUZ010000009.1"/>
</dbReference>
<dbReference type="Proteomes" id="UP000887023">
    <property type="component" value="Chromosome"/>
</dbReference>
<keyword evidence="1" id="KW-0812">Transmembrane</keyword>
<keyword evidence="1" id="KW-0472">Membrane</keyword>
<protein>
    <submittedName>
        <fullName evidence="2">Uncharacterized protein</fullName>
    </submittedName>
</protein>